<dbReference type="AlphaFoldDB" id="A0A6J6PHC9"/>
<feature type="region of interest" description="Disordered" evidence="1">
    <location>
        <begin position="32"/>
        <end position="63"/>
    </location>
</feature>
<proteinExistence type="predicted"/>
<reference evidence="3" key="1">
    <citation type="submission" date="2020-05" db="EMBL/GenBank/DDBJ databases">
        <authorList>
            <person name="Chiriac C."/>
            <person name="Salcher M."/>
            <person name="Ghai R."/>
            <person name="Kavagutti S V."/>
        </authorList>
    </citation>
    <scope>NUCLEOTIDE SEQUENCE</scope>
</reference>
<evidence type="ECO:0000259" key="2">
    <source>
        <dbReference type="Pfam" id="PF13845"/>
    </source>
</evidence>
<gene>
    <name evidence="3" type="ORF">UFOPK2579_00664</name>
</gene>
<organism evidence="3">
    <name type="scientific">freshwater metagenome</name>
    <dbReference type="NCBI Taxonomy" id="449393"/>
    <lineage>
        <taxon>unclassified sequences</taxon>
        <taxon>metagenomes</taxon>
        <taxon>ecological metagenomes</taxon>
    </lineage>
</organism>
<name>A0A6J6PHC9_9ZZZZ</name>
<evidence type="ECO:0000256" key="1">
    <source>
        <dbReference type="SAM" id="MobiDB-lite"/>
    </source>
</evidence>
<protein>
    <submittedName>
        <fullName evidence="3">Unannotated protein</fullName>
    </submittedName>
</protein>
<feature type="domain" description="Septum formation-related" evidence="2">
    <location>
        <begin position="63"/>
        <end position="281"/>
    </location>
</feature>
<dbReference type="EMBL" id="CAEZXR010000056">
    <property type="protein sequence ID" value="CAB4695674.1"/>
    <property type="molecule type" value="Genomic_DNA"/>
</dbReference>
<dbReference type="InterPro" id="IPR026004">
    <property type="entry name" value="Septum_form"/>
</dbReference>
<sequence length="285" mass="29889">MLGTHVALIRRPTAVVALLLALAVPLAGCSDGSGPGEPAASPSATPSAPSAPSAAASSRPSTGTCRQLTYREAVAPVDDSEPVSCALEHTARTFAVDQLDAVVSGHLLAVDSDRVQQQVATRCPERLVEFLGGGLEAQRLSVLRAVWFTPTVEESDAGADWYRCDVIALAASEDLAPLTGRLQGILATAAGRERYGLCATAEPGTASFRRVICSGPHRWRAISVVDLPSGDYPGEATAREAGQTPCEDAGRDAADDPLSYRWGYEWPSSEQWAAGQTYGVCWVPA</sequence>
<feature type="region of interest" description="Disordered" evidence="1">
    <location>
        <begin position="233"/>
        <end position="252"/>
    </location>
</feature>
<feature type="compositionally biased region" description="Low complexity" evidence="1">
    <location>
        <begin position="38"/>
        <end position="61"/>
    </location>
</feature>
<dbReference type="Pfam" id="PF13845">
    <property type="entry name" value="Septum_form"/>
    <property type="match status" value="1"/>
</dbReference>
<evidence type="ECO:0000313" key="3">
    <source>
        <dbReference type="EMBL" id="CAB4695674.1"/>
    </source>
</evidence>
<accession>A0A6J6PHC9</accession>